<proteinExistence type="predicted"/>
<reference evidence="2" key="2">
    <citation type="submission" date="2015-01" db="EMBL/GenBank/DDBJ databases">
        <title>Evolutionary Origins and Diversification of the Mycorrhizal Mutualists.</title>
        <authorList>
            <consortium name="DOE Joint Genome Institute"/>
            <consortium name="Mycorrhizal Genomics Consortium"/>
            <person name="Kohler A."/>
            <person name="Kuo A."/>
            <person name="Nagy L.G."/>
            <person name="Floudas D."/>
            <person name="Copeland A."/>
            <person name="Barry K.W."/>
            <person name="Cichocki N."/>
            <person name="Veneault-Fourrey C."/>
            <person name="LaButti K."/>
            <person name="Lindquist E.A."/>
            <person name="Lipzen A."/>
            <person name="Lundell T."/>
            <person name="Morin E."/>
            <person name="Murat C."/>
            <person name="Riley R."/>
            <person name="Ohm R."/>
            <person name="Sun H."/>
            <person name="Tunlid A."/>
            <person name="Henrissat B."/>
            <person name="Grigoriev I.V."/>
            <person name="Hibbett D.S."/>
            <person name="Martin F."/>
        </authorList>
    </citation>
    <scope>NUCLEOTIDE SEQUENCE [LARGE SCALE GENOMIC DNA]</scope>
    <source>
        <strain evidence="2">UH-Slu-Lm8-n1</strain>
    </source>
</reference>
<protein>
    <submittedName>
        <fullName evidence="1">Uncharacterized protein</fullName>
    </submittedName>
</protein>
<dbReference type="AlphaFoldDB" id="A0A0D0AL09"/>
<organism evidence="1 2">
    <name type="scientific">Suillus luteus UH-Slu-Lm8-n1</name>
    <dbReference type="NCBI Taxonomy" id="930992"/>
    <lineage>
        <taxon>Eukaryota</taxon>
        <taxon>Fungi</taxon>
        <taxon>Dikarya</taxon>
        <taxon>Basidiomycota</taxon>
        <taxon>Agaricomycotina</taxon>
        <taxon>Agaricomycetes</taxon>
        <taxon>Agaricomycetidae</taxon>
        <taxon>Boletales</taxon>
        <taxon>Suillineae</taxon>
        <taxon>Suillaceae</taxon>
        <taxon>Suillus</taxon>
    </lineage>
</organism>
<evidence type="ECO:0000313" key="2">
    <source>
        <dbReference type="Proteomes" id="UP000054485"/>
    </source>
</evidence>
<accession>A0A0D0AL09</accession>
<keyword evidence="2" id="KW-1185">Reference proteome</keyword>
<name>A0A0D0AL09_9AGAM</name>
<dbReference type="HOGENOM" id="CLU_2591370_0_0_1"/>
<sequence>MQYVLENPFPALVANLLSSVTKVLISVLIAWDRNSKQFEAGEYLFPFKLSHFISQFRDLATTKFNIAWLVGMISHSRCSH</sequence>
<reference evidence="1 2" key="1">
    <citation type="submission" date="2014-04" db="EMBL/GenBank/DDBJ databases">
        <authorList>
            <consortium name="DOE Joint Genome Institute"/>
            <person name="Kuo A."/>
            <person name="Ruytinx J."/>
            <person name="Rineau F."/>
            <person name="Colpaert J."/>
            <person name="Kohler A."/>
            <person name="Nagy L.G."/>
            <person name="Floudas D."/>
            <person name="Copeland A."/>
            <person name="Barry K.W."/>
            <person name="Cichocki N."/>
            <person name="Veneault-Fourrey C."/>
            <person name="LaButti K."/>
            <person name="Lindquist E.A."/>
            <person name="Lipzen A."/>
            <person name="Lundell T."/>
            <person name="Morin E."/>
            <person name="Murat C."/>
            <person name="Sun H."/>
            <person name="Tunlid A."/>
            <person name="Henrissat B."/>
            <person name="Grigoriev I.V."/>
            <person name="Hibbett D.S."/>
            <person name="Martin F."/>
            <person name="Nordberg H.P."/>
            <person name="Cantor M.N."/>
            <person name="Hua S.X."/>
        </authorList>
    </citation>
    <scope>NUCLEOTIDE SEQUENCE [LARGE SCALE GENOMIC DNA]</scope>
    <source>
        <strain evidence="1 2">UH-Slu-Lm8-n1</strain>
    </source>
</reference>
<dbReference type="InParanoid" id="A0A0D0AL09"/>
<evidence type="ECO:0000313" key="1">
    <source>
        <dbReference type="EMBL" id="KIK38829.1"/>
    </source>
</evidence>
<dbReference type="Proteomes" id="UP000054485">
    <property type="component" value="Unassembled WGS sequence"/>
</dbReference>
<gene>
    <name evidence="1" type="ORF">CY34DRAFT_90339</name>
</gene>
<dbReference type="EMBL" id="KN835372">
    <property type="protein sequence ID" value="KIK38829.1"/>
    <property type="molecule type" value="Genomic_DNA"/>
</dbReference>